<accession>A0A0G1M7J3</accession>
<protein>
    <submittedName>
        <fullName evidence="1">Uncharacterized protein</fullName>
    </submittedName>
</protein>
<dbReference type="Proteomes" id="UP000034086">
    <property type="component" value="Unassembled WGS sequence"/>
</dbReference>
<proteinExistence type="predicted"/>
<sequence length="126" mass="14209">MATPSKEGDELKGSVSTERIKGLWKTAQDFLEKTTPHYMGIPHIMVQSGMEIFELSAVWDNDRLESLTVASWGLSLSGSPQKLDRQAKISYQDDESLHWAHYGAVDDYWINRIEVALNELAENVSP</sequence>
<dbReference type="AlphaFoldDB" id="A0A0G1M7J3"/>
<comment type="caution">
    <text evidence="1">The sequence shown here is derived from an EMBL/GenBank/DDBJ whole genome shotgun (WGS) entry which is preliminary data.</text>
</comment>
<name>A0A0G1M7J3_9BACT</name>
<evidence type="ECO:0000313" key="2">
    <source>
        <dbReference type="Proteomes" id="UP000034086"/>
    </source>
</evidence>
<gene>
    <name evidence="1" type="ORF">UX03_C0002G0025</name>
</gene>
<organism evidence="1 2">
    <name type="scientific">Candidatus Woesebacteria bacterium GW2011_GWE1_45_18</name>
    <dbReference type="NCBI Taxonomy" id="1618598"/>
    <lineage>
        <taxon>Bacteria</taxon>
        <taxon>Candidatus Woeseibacteriota</taxon>
    </lineage>
</organism>
<evidence type="ECO:0000313" key="1">
    <source>
        <dbReference type="EMBL" id="KKU04201.1"/>
    </source>
</evidence>
<dbReference type="EMBL" id="LCKQ01000002">
    <property type="protein sequence ID" value="KKU04201.1"/>
    <property type="molecule type" value="Genomic_DNA"/>
</dbReference>
<reference evidence="1 2" key="1">
    <citation type="journal article" date="2015" name="Nature">
        <title>rRNA introns, odd ribosomes, and small enigmatic genomes across a large radiation of phyla.</title>
        <authorList>
            <person name="Brown C.T."/>
            <person name="Hug L.A."/>
            <person name="Thomas B.C."/>
            <person name="Sharon I."/>
            <person name="Castelle C.J."/>
            <person name="Singh A."/>
            <person name="Wilkins M.J."/>
            <person name="Williams K.H."/>
            <person name="Banfield J.F."/>
        </authorList>
    </citation>
    <scope>NUCLEOTIDE SEQUENCE [LARGE SCALE GENOMIC DNA]</scope>
</reference>